<dbReference type="OrthoDB" id="263481at2759"/>
<protein>
    <submittedName>
        <fullName evidence="1">Uncharacterized protein</fullName>
    </submittedName>
</protein>
<dbReference type="AlphaFoldDB" id="A0A448XI43"/>
<organism evidence="1 2">
    <name type="scientific">Protopolystoma xenopodis</name>
    <dbReference type="NCBI Taxonomy" id="117903"/>
    <lineage>
        <taxon>Eukaryota</taxon>
        <taxon>Metazoa</taxon>
        <taxon>Spiralia</taxon>
        <taxon>Lophotrochozoa</taxon>
        <taxon>Platyhelminthes</taxon>
        <taxon>Monogenea</taxon>
        <taxon>Polyopisthocotylea</taxon>
        <taxon>Polystomatidea</taxon>
        <taxon>Polystomatidae</taxon>
        <taxon>Protopolystoma</taxon>
    </lineage>
</organism>
<name>A0A448XI43_9PLAT</name>
<dbReference type="PANTHER" id="PTHR12127:SF7">
    <property type="entry name" value="SD02261P"/>
    <property type="match status" value="1"/>
</dbReference>
<keyword evidence="2" id="KW-1185">Reference proteome</keyword>
<evidence type="ECO:0000313" key="2">
    <source>
        <dbReference type="Proteomes" id="UP000784294"/>
    </source>
</evidence>
<dbReference type="Proteomes" id="UP000784294">
    <property type="component" value="Unassembled WGS sequence"/>
</dbReference>
<dbReference type="PANTHER" id="PTHR12127">
    <property type="entry name" value="MUCOLIPIN"/>
    <property type="match status" value="1"/>
</dbReference>
<sequence>MPLTTSSKQGRISDSEQALLSSTSTLLNVSPGCFPKASPISVLGDSLLPQCHSSATGYLCPPVARSNFSDTTATRTVAIGPKEGSVKDDDEEMVQLAGSLSNTLGLLGDIQSAGGMQAPHDDTKESESIVGCLRQLRHRNDSRSSQESGTSGSVSTVSKYCFESRLQSASRSEPTEEDCLGVFNMHQDADATEALSDQPSPILVEWMRRRLYYFFMSPVEKFKTKRRLPYTLIIQLLKILIITIQVCTFLQHL</sequence>
<dbReference type="GO" id="GO:0072345">
    <property type="term" value="F:NAADP-sensitive calcium-release channel activity"/>
    <property type="evidence" value="ECO:0007669"/>
    <property type="project" value="TreeGrafter"/>
</dbReference>
<proteinExistence type="predicted"/>
<dbReference type="GO" id="GO:0005765">
    <property type="term" value="C:lysosomal membrane"/>
    <property type="evidence" value="ECO:0007669"/>
    <property type="project" value="TreeGrafter"/>
</dbReference>
<comment type="caution">
    <text evidence="1">The sequence shown here is derived from an EMBL/GenBank/DDBJ whole genome shotgun (WGS) entry which is preliminary data.</text>
</comment>
<gene>
    <name evidence="1" type="ORF">PXEA_LOCUS30801</name>
</gene>
<dbReference type="GO" id="GO:0005886">
    <property type="term" value="C:plasma membrane"/>
    <property type="evidence" value="ECO:0007669"/>
    <property type="project" value="TreeGrafter"/>
</dbReference>
<evidence type="ECO:0000313" key="1">
    <source>
        <dbReference type="EMBL" id="VEL37361.1"/>
    </source>
</evidence>
<dbReference type="InterPro" id="IPR039031">
    <property type="entry name" value="Mucolipin"/>
</dbReference>
<dbReference type="EMBL" id="CAAALY010254729">
    <property type="protein sequence ID" value="VEL37361.1"/>
    <property type="molecule type" value="Genomic_DNA"/>
</dbReference>
<accession>A0A448XI43</accession>
<reference evidence="1" key="1">
    <citation type="submission" date="2018-11" db="EMBL/GenBank/DDBJ databases">
        <authorList>
            <consortium name="Pathogen Informatics"/>
        </authorList>
    </citation>
    <scope>NUCLEOTIDE SEQUENCE</scope>
</reference>